<feature type="domain" description="DOMON" evidence="3">
    <location>
        <begin position="211"/>
        <end position="272"/>
    </location>
</feature>
<dbReference type="Pfam" id="PF03351">
    <property type="entry name" value="DOMON"/>
    <property type="match status" value="1"/>
</dbReference>
<reference evidence="5" key="1">
    <citation type="submission" date="2023-01" db="EMBL/GenBank/DDBJ databases">
        <title>Genome assembly of the deep-sea coral Lophelia pertusa.</title>
        <authorList>
            <person name="Herrera S."/>
            <person name="Cordes E."/>
        </authorList>
    </citation>
    <scope>NUCLEOTIDE SEQUENCE</scope>
    <source>
        <strain evidence="5">USNM1676648</strain>
        <tissue evidence="5">Polyp</tissue>
    </source>
</reference>
<dbReference type="InterPro" id="IPR044822">
    <property type="entry name" value="Myb_DNA-bind_4"/>
</dbReference>
<dbReference type="Pfam" id="PF13837">
    <property type="entry name" value="Myb_DNA-bind_4"/>
    <property type="match status" value="1"/>
</dbReference>
<dbReference type="OrthoDB" id="188511at2759"/>
<dbReference type="CDD" id="cd09631">
    <property type="entry name" value="DOMON_DOH"/>
    <property type="match status" value="1"/>
</dbReference>
<keyword evidence="5" id="KW-0503">Monooxygenase</keyword>
<dbReference type="InterPro" id="IPR000945">
    <property type="entry name" value="DBH-like"/>
</dbReference>
<feature type="non-terminal residue" evidence="5">
    <location>
        <position position="407"/>
    </location>
</feature>
<dbReference type="GO" id="GO:0006589">
    <property type="term" value="P:octopamine biosynthetic process"/>
    <property type="evidence" value="ECO:0007669"/>
    <property type="project" value="TreeGrafter"/>
</dbReference>
<evidence type="ECO:0000259" key="3">
    <source>
        <dbReference type="Pfam" id="PF03351"/>
    </source>
</evidence>
<evidence type="ECO:0000313" key="6">
    <source>
        <dbReference type="Proteomes" id="UP001163046"/>
    </source>
</evidence>
<comment type="caution">
    <text evidence="5">The sequence shown here is derived from an EMBL/GenBank/DDBJ whole genome shotgun (WGS) entry which is preliminary data.</text>
</comment>
<dbReference type="AlphaFoldDB" id="A0A9W9ZIG5"/>
<accession>A0A9W9ZIG5</accession>
<evidence type="ECO:0000256" key="2">
    <source>
        <dbReference type="SAM" id="MobiDB-lite"/>
    </source>
</evidence>
<dbReference type="GO" id="GO:0042420">
    <property type="term" value="P:dopamine catabolic process"/>
    <property type="evidence" value="ECO:0007669"/>
    <property type="project" value="TreeGrafter"/>
</dbReference>
<keyword evidence="6" id="KW-1185">Reference proteome</keyword>
<dbReference type="GO" id="GO:0004500">
    <property type="term" value="F:dopamine beta-monooxygenase activity"/>
    <property type="evidence" value="ECO:0007669"/>
    <property type="project" value="UniProtKB-EC"/>
</dbReference>
<name>A0A9W9ZIG5_9CNID</name>
<dbReference type="InterPro" id="IPR045266">
    <property type="entry name" value="DOH_DOMON"/>
</dbReference>
<dbReference type="InterPro" id="IPR005018">
    <property type="entry name" value="DOMON_domain"/>
</dbReference>
<sequence length="407" mass="46621">DHSPISKRHNSTVWERISKELNELLREQNILSIRTAQQCKAKIKNLEDEYKRVKDHNNKSGNDRITFPYFDDITKYWDADQGLRQRKLPNAGLKNNPGSSTPSRSLAETPTDTDDPSLKEIEDEEDLTLSEALFFKRKPGSKGKLSKESPSTAKKKQPPAKRTKKTEEAGQSSEYFAFLTESQNRDHDFFERLAEKEAERELKSQKMMCSMDFHTTGTVRPILDTQQNYTLEGASEENGITSLRFRRPRVTNDTRDIQFNVSTRVFLVWAYHTREDADNPNVFSQHTRRNHTMETVQIVFPPMTMMTPTPEPATTLVTKRPKSSGYQLGVSFLTISVADSFEHEIKLGFQRFSICLLTGYFTVVCLVTRPLSGGEAGVDFVSELFICQPKPRFHTETWLHFCACCAL</sequence>
<feature type="coiled-coil region" evidence="1">
    <location>
        <begin position="36"/>
        <end position="63"/>
    </location>
</feature>
<feature type="compositionally biased region" description="Polar residues" evidence="2">
    <location>
        <begin position="96"/>
        <end position="110"/>
    </location>
</feature>
<dbReference type="EC" id="1.14.17.1" evidence="5"/>
<dbReference type="PANTHER" id="PTHR10157">
    <property type="entry name" value="DOPAMINE BETA HYDROXYLASE RELATED"/>
    <property type="match status" value="1"/>
</dbReference>
<feature type="region of interest" description="Disordered" evidence="2">
    <location>
        <begin position="138"/>
        <end position="172"/>
    </location>
</feature>
<dbReference type="Proteomes" id="UP001163046">
    <property type="component" value="Unassembled WGS sequence"/>
</dbReference>
<dbReference type="GO" id="GO:0005615">
    <property type="term" value="C:extracellular space"/>
    <property type="evidence" value="ECO:0007669"/>
    <property type="project" value="TreeGrafter"/>
</dbReference>
<keyword evidence="1" id="KW-0175">Coiled coil</keyword>
<keyword evidence="5" id="KW-0560">Oxidoreductase</keyword>
<dbReference type="EMBL" id="MU825930">
    <property type="protein sequence ID" value="KAJ7382297.1"/>
    <property type="molecule type" value="Genomic_DNA"/>
</dbReference>
<proteinExistence type="predicted"/>
<evidence type="ECO:0000259" key="4">
    <source>
        <dbReference type="Pfam" id="PF13837"/>
    </source>
</evidence>
<organism evidence="5 6">
    <name type="scientific">Desmophyllum pertusum</name>
    <dbReference type="NCBI Taxonomy" id="174260"/>
    <lineage>
        <taxon>Eukaryota</taxon>
        <taxon>Metazoa</taxon>
        <taxon>Cnidaria</taxon>
        <taxon>Anthozoa</taxon>
        <taxon>Hexacorallia</taxon>
        <taxon>Scleractinia</taxon>
        <taxon>Caryophylliina</taxon>
        <taxon>Caryophylliidae</taxon>
        <taxon>Desmophyllum</taxon>
    </lineage>
</organism>
<dbReference type="Gene3D" id="1.10.10.60">
    <property type="entry name" value="Homeodomain-like"/>
    <property type="match status" value="1"/>
</dbReference>
<feature type="region of interest" description="Disordered" evidence="2">
    <location>
        <begin position="88"/>
        <end position="119"/>
    </location>
</feature>
<feature type="domain" description="Myb/SANT-like DNA-binding" evidence="4">
    <location>
        <begin position="7"/>
        <end position="75"/>
    </location>
</feature>
<dbReference type="PANTHER" id="PTHR10157:SF23">
    <property type="entry name" value="MOXD1 HOMOLOG 1"/>
    <property type="match status" value="1"/>
</dbReference>
<evidence type="ECO:0000256" key="1">
    <source>
        <dbReference type="SAM" id="Coils"/>
    </source>
</evidence>
<feature type="compositionally biased region" description="Basic residues" evidence="2">
    <location>
        <begin position="153"/>
        <end position="164"/>
    </location>
</feature>
<protein>
    <submittedName>
        <fullName evidence="5">DBH-like monooxygenase protein 1</fullName>
        <ecNumber evidence="5">1.14.17.1</ecNumber>
    </submittedName>
</protein>
<dbReference type="GO" id="GO:0030667">
    <property type="term" value="C:secretory granule membrane"/>
    <property type="evidence" value="ECO:0007669"/>
    <property type="project" value="TreeGrafter"/>
</dbReference>
<evidence type="ECO:0000313" key="5">
    <source>
        <dbReference type="EMBL" id="KAJ7382297.1"/>
    </source>
</evidence>
<dbReference type="GO" id="GO:0042421">
    <property type="term" value="P:norepinephrine biosynthetic process"/>
    <property type="evidence" value="ECO:0007669"/>
    <property type="project" value="TreeGrafter"/>
</dbReference>
<gene>
    <name evidence="5" type="primary">MOXD1_28</name>
    <name evidence="5" type="ORF">OS493_036028</name>
</gene>